<dbReference type="Proteomes" id="UP000320762">
    <property type="component" value="Unassembled WGS sequence"/>
</dbReference>
<feature type="transmembrane region" description="Helical" evidence="1">
    <location>
        <begin position="14"/>
        <end position="32"/>
    </location>
</feature>
<keyword evidence="1" id="KW-0812">Transmembrane</keyword>
<feature type="non-terminal residue" evidence="2">
    <location>
        <position position="92"/>
    </location>
</feature>
<accession>A0A550C0U7</accession>
<evidence type="ECO:0000256" key="1">
    <source>
        <dbReference type="SAM" id="Phobius"/>
    </source>
</evidence>
<sequence length="92" mass="10055">HLHVPPPTTHDRPYLSTAGLCAIALISAFLLYHRRASPSIWSKSHLPPIWRGILHRSGGILHRSGGILHRPGGILHRSEGEAASSTILFTDL</sequence>
<evidence type="ECO:0000313" key="3">
    <source>
        <dbReference type="Proteomes" id="UP000320762"/>
    </source>
</evidence>
<name>A0A550C0U7_9AGAR</name>
<gene>
    <name evidence="2" type="ORF">BD626DRAFT_511823</name>
</gene>
<evidence type="ECO:0000313" key="2">
    <source>
        <dbReference type="EMBL" id="TRM58424.1"/>
    </source>
</evidence>
<keyword evidence="1" id="KW-1133">Transmembrane helix</keyword>
<keyword evidence="3" id="KW-1185">Reference proteome</keyword>
<keyword evidence="1" id="KW-0472">Membrane</keyword>
<reference evidence="2 3" key="1">
    <citation type="journal article" date="2019" name="New Phytol.">
        <title>Comparative genomics reveals unique wood-decay strategies and fruiting body development in the Schizophyllaceae.</title>
        <authorList>
            <person name="Almasi E."/>
            <person name="Sahu N."/>
            <person name="Krizsan K."/>
            <person name="Balint B."/>
            <person name="Kovacs G.M."/>
            <person name="Kiss B."/>
            <person name="Cseklye J."/>
            <person name="Drula E."/>
            <person name="Henrissat B."/>
            <person name="Nagy I."/>
            <person name="Chovatia M."/>
            <person name="Adam C."/>
            <person name="LaButti K."/>
            <person name="Lipzen A."/>
            <person name="Riley R."/>
            <person name="Grigoriev I.V."/>
            <person name="Nagy L.G."/>
        </authorList>
    </citation>
    <scope>NUCLEOTIDE SEQUENCE [LARGE SCALE GENOMIC DNA]</scope>
    <source>
        <strain evidence="2 3">NL-1724</strain>
    </source>
</reference>
<dbReference type="AlphaFoldDB" id="A0A550C0U7"/>
<proteinExistence type="predicted"/>
<organism evidence="2 3">
    <name type="scientific">Schizophyllum amplum</name>
    <dbReference type="NCBI Taxonomy" id="97359"/>
    <lineage>
        <taxon>Eukaryota</taxon>
        <taxon>Fungi</taxon>
        <taxon>Dikarya</taxon>
        <taxon>Basidiomycota</taxon>
        <taxon>Agaricomycotina</taxon>
        <taxon>Agaricomycetes</taxon>
        <taxon>Agaricomycetidae</taxon>
        <taxon>Agaricales</taxon>
        <taxon>Schizophyllaceae</taxon>
        <taxon>Schizophyllum</taxon>
    </lineage>
</organism>
<comment type="caution">
    <text evidence="2">The sequence shown here is derived from an EMBL/GenBank/DDBJ whole genome shotgun (WGS) entry which is preliminary data.</text>
</comment>
<dbReference type="EMBL" id="VDMD01000036">
    <property type="protein sequence ID" value="TRM58424.1"/>
    <property type="molecule type" value="Genomic_DNA"/>
</dbReference>
<protein>
    <submittedName>
        <fullName evidence="2">Uncharacterized protein</fullName>
    </submittedName>
</protein>
<feature type="non-terminal residue" evidence="2">
    <location>
        <position position="1"/>
    </location>
</feature>